<dbReference type="RefSeq" id="WP_187000568.1">
    <property type="nucleotide sequence ID" value="NZ_CP060414.2"/>
</dbReference>
<sequence>MKTTLHRKYLPALLAALALSACGSGGSKPTAMPQPNPKTAQPAPPVAKQPEEPPVAKQPEPPVAAPEPPNPQPPAQQEQMPETDAEVFKRLQLRTQNGIEGEDLMKLVLNDRDKKIELTLLNPENQFIKHEARTLRDSAGGLIGYYGYALVNKPLKNDFGEYDGSQQLYFGLLDADESKRQRPEGLEEISYRGNMLYRYRAAPAEILEADVSARYYGKEKTMSLNIHDRNGGLWTLHRERAANSSNRVAVDERGAVAGHLFFSGSDGGRREFNGTFNGGLYGRNGSVLTGHASHEGRNAWEGVVGAKAAQ</sequence>
<accession>A0A7H1M8Q5</accession>
<evidence type="ECO:0000313" key="3">
    <source>
        <dbReference type="EMBL" id="QNT58020.1"/>
    </source>
</evidence>
<evidence type="ECO:0000256" key="1">
    <source>
        <dbReference type="SAM" id="MobiDB-lite"/>
    </source>
</evidence>
<evidence type="ECO:0000313" key="4">
    <source>
        <dbReference type="Proteomes" id="UP000516412"/>
    </source>
</evidence>
<dbReference type="PROSITE" id="PS51257">
    <property type="entry name" value="PROKAR_LIPOPROTEIN"/>
    <property type="match status" value="1"/>
</dbReference>
<feature type="compositionally biased region" description="Pro residues" evidence="1">
    <location>
        <begin position="32"/>
        <end position="47"/>
    </location>
</feature>
<dbReference type="AlphaFoldDB" id="A0A7H1M8Q5"/>
<proteinExistence type="predicted"/>
<feature type="region of interest" description="Disordered" evidence="1">
    <location>
        <begin position="24"/>
        <end position="83"/>
    </location>
</feature>
<dbReference type="EMBL" id="CP060414">
    <property type="protein sequence ID" value="QNT58020.1"/>
    <property type="molecule type" value="Genomic_DNA"/>
</dbReference>
<protein>
    <submittedName>
        <fullName evidence="3">Outer membrane lipoA domain protein</fullName>
    </submittedName>
</protein>
<name>A0A7H1M8Q5_9NEIS</name>
<reference evidence="3" key="1">
    <citation type="submission" date="2024-06" db="EMBL/GenBank/DDBJ databases">
        <title>Complete Genome Sequence of mouse commensal type strain Neisseria musculi.</title>
        <authorList>
            <person name="Thapa E."/>
            <person name="Aluvathingal J."/>
            <person name="Nadendla S."/>
            <person name="Mehta A."/>
            <person name="Tettelin H."/>
            <person name="Weyand N.J."/>
        </authorList>
    </citation>
    <scope>NUCLEOTIDE SEQUENCE</scope>
    <source>
        <strain evidence="3">NW831</strain>
    </source>
</reference>
<feature type="compositionally biased region" description="Pro residues" evidence="1">
    <location>
        <begin position="59"/>
        <end position="74"/>
    </location>
</feature>
<keyword evidence="2" id="KW-0732">Signal</keyword>
<dbReference type="KEGG" id="nmus:H7A79_2595"/>
<feature type="chain" id="PRO_5028816158" evidence="2">
    <location>
        <begin position="24"/>
        <end position="310"/>
    </location>
</feature>
<feature type="signal peptide" evidence="2">
    <location>
        <begin position="1"/>
        <end position="23"/>
    </location>
</feature>
<organism evidence="3 4">
    <name type="scientific">Neisseria musculi</name>
    <dbReference type="NCBI Taxonomy" id="1815583"/>
    <lineage>
        <taxon>Bacteria</taxon>
        <taxon>Pseudomonadati</taxon>
        <taxon>Pseudomonadota</taxon>
        <taxon>Betaproteobacteria</taxon>
        <taxon>Neisseriales</taxon>
        <taxon>Neisseriaceae</taxon>
        <taxon>Neisseria</taxon>
    </lineage>
</organism>
<dbReference type="Proteomes" id="UP000516412">
    <property type="component" value="Chromosome"/>
</dbReference>
<keyword evidence="4" id="KW-1185">Reference proteome</keyword>
<evidence type="ECO:0000256" key="2">
    <source>
        <dbReference type="SAM" id="SignalP"/>
    </source>
</evidence>
<gene>
    <name evidence="3" type="ORF">H7A79_2595</name>
</gene>